<evidence type="ECO:0000313" key="3">
    <source>
        <dbReference type="Proteomes" id="UP000594638"/>
    </source>
</evidence>
<organism evidence="2 3">
    <name type="scientific">Olea europaea subsp. europaea</name>
    <dbReference type="NCBI Taxonomy" id="158383"/>
    <lineage>
        <taxon>Eukaryota</taxon>
        <taxon>Viridiplantae</taxon>
        <taxon>Streptophyta</taxon>
        <taxon>Embryophyta</taxon>
        <taxon>Tracheophyta</taxon>
        <taxon>Spermatophyta</taxon>
        <taxon>Magnoliopsida</taxon>
        <taxon>eudicotyledons</taxon>
        <taxon>Gunneridae</taxon>
        <taxon>Pentapetalae</taxon>
        <taxon>asterids</taxon>
        <taxon>lamiids</taxon>
        <taxon>Lamiales</taxon>
        <taxon>Oleaceae</taxon>
        <taxon>Oleeae</taxon>
        <taxon>Olea</taxon>
    </lineage>
</organism>
<feature type="region of interest" description="Disordered" evidence="1">
    <location>
        <begin position="31"/>
        <end position="53"/>
    </location>
</feature>
<dbReference type="Proteomes" id="UP000594638">
    <property type="component" value="Unassembled WGS sequence"/>
</dbReference>
<proteinExistence type="predicted"/>
<gene>
    <name evidence="2" type="ORF">OLEA9_A061401</name>
</gene>
<feature type="compositionally biased region" description="Basic and acidic residues" evidence="1">
    <location>
        <begin position="41"/>
        <end position="53"/>
    </location>
</feature>
<evidence type="ECO:0000256" key="1">
    <source>
        <dbReference type="SAM" id="MobiDB-lite"/>
    </source>
</evidence>
<protein>
    <submittedName>
        <fullName evidence="2">Uncharacterized protein</fullName>
    </submittedName>
</protein>
<feature type="non-terminal residue" evidence="2">
    <location>
        <position position="1"/>
    </location>
</feature>
<keyword evidence="3" id="KW-1185">Reference proteome</keyword>
<reference evidence="2 3" key="1">
    <citation type="submission" date="2019-12" db="EMBL/GenBank/DDBJ databases">
        <authorList>
            <person name="Alioto T."/>
            <person name="Alioto T."/>
            <person name="Gomez Garrido J."/>
        </authorList>
    </citation>
    <scope>NUCLEOTIDE SEQUENCE [LARGE SCALE GENOMIC DNA]</scope>
</reference>
<dbReference type="AlphaFoldDB" id="A0A8S0RZF4"/>
<sequence>GALSISTIAHCPTSEGAVAIVKYSQRSNLEGKKAMGTTNPRESRRATFIARDS</sequence>
<evidence type="ECO:0000313" key="2">
    <source>
        <dbReference type="EMBL" id="CAA2984664.1"/>
    </source>
</evidence>
<accession>A0A8S0RZF4</accession>
<dbReference type="Gramene" id="OE9A061401T1">
    <property type="protein sequence ID" value="OE9A061401C1"/>
    <property type="gene ID" value="OE9A061401"/>
</dbReference>
<name>A0A8S0RZF4_OLEEU</name>
<comment type="caution">
    <text evidence="2">The sequence shown here is derived from an EMBL/GenBank/DDBJ whole genome shotgun (WGS) entry which is preliminary data.</text>
</comment>
<dbReference type="EMBL" id="CACTIH010003774">
    <property type="protein sequence ID" value="CAA2984664.1"/>
    <property type="molecule type" value="Genomic_DNA"/>
</dbReference>